<name>A0A0E0MT41_ORYRU</name>
<accession>A0A0E0MT41</accession>
<evidence type="ECO:0000313" key="2">
    <source>
        <dbReference type="Proteomes" id="UP000008022"/>
    </source>
</evidence>
<organism evidence="1 2">
    <name type="scientific">Oryza rufipogon</name>
    <name type="common">Brownbeard rice</name>
    <name type="synonym">Asian wild rice</name>
    <dbReference type="NCBI Taxonomy" id="4529"/>
    <lineage>
        <taxon>Eukaryota</taxon>
        <taxon>Viridiplantae</taxon>
        <taxon>Streptophyta</taxon>
        <taxon>Embryophyta</taxon>
        <taxon>Tracheophyta</taxon>
        <taxon>Spermatophyta</taxon>
        <taxon>Magnoliopsida</taxon>
        <taxon>Liliopsida</taxon>
        <taxon>Poales</taxon>
        <taxon>Poaceae</taxon>
        <taxon>BOP clade</taxon>
        <taxon>Oryzoideae</taxon>
        <taxon>Oryzeae</taxon>
        <taxon>Oryzinae</taxon>
        <taxon>Oryza</taxon>
    </lineage>
</organism>
<dbReference type="Proteomes" id="UP000008022">
    <property type="component" value="Unassembled WGS sequence"/>
</dbReference>
<proteinExistence type="predicted"/>
<dbReference type="AlphaFoldDB" id="A0A0E0MT41"/>
<dbReference type="Gramene" id="ORUFI01G07990.1">
    <property type="protein sequence ID" value="ORUFI01G07990.1"/>
    <property type="gene ID" value="ORUFI01G07990"/>
</dbReference>
<protein>
    <submittedName>
        <fullName evidence="1">Uncharacterized protein</fullName>
    </submittedName>
</protein>
<dbReference type="EnsemblPlants" id="ORUFI01G07990.1">
    <property type="protein sequence ID" value="ORUFI01G07990.1"/>
    <property type="gene ID" value="ORUFI01G07990"/>
</dbReference>
<reference evidence="2" key="1">
    <citation type="submission" date="2013-06" db="EMBL/GenBank/DDBJ databases">
        <authorList>
            <person name="Zhao Q."/>
        </authorList>
    </citation>
    <scope>NUCLEOTIDE SEQUENCE</scope>
    <source>
        <strain evidence="2">cv. W1943</strain>
    </source>
</reference>
<evidence type="ECO:0000313" key="1">
    <source>
        <dbReference type="EnsemblPlants" id="ORUFI01G07990.1"/>
    </source>
</evidence>
<sequence length="74" mass="8870">MPQPLDRAVKHPMKICKKLEQQSKPEHFLDKQWKPLFKGVETDELELLTRRLKECYDQFHCQMETNMLALELSV</sequence>
<dbReference type="HOGENOM" id="CLU_182555_0_0_1"/>
<keyword evidence="2" id="KW-1185">Reference proteome</keyword>
<reference evidence="1" key="2">
    <citation type="submission" date="2015-06" db="UniProtKB">
        <authorList>
            <consortium name="EnsemblPlants"/>
        </authorList>
    </citation>
    <scope>IDENTIFICATION</scope>
</reference>